<name>A0AAN9F0B5_CROPI</name>
<comment type="caution">
    <text evidence="1">The sequence shown here is derived from an EMBL/GenBank/DDBJ whole genome shotgun (WGS) entry which is preliminary data.</text>
</comment>
<keyword evidence="2" id="KW-1185">Reference proteome</keyword>
<gene>
    <name evidence="1" type="ORF">RIF29_19906</name>
</gene>
<evidence type="ECO:0000313" key="1">
    <source>
        <dbReference type="EMBL" id="KAK7267239.1"/>
    </source>
</evidence>
<protein>
    <submittedName>
        <fullName evidence="1">Uncharacterized protein</fullName>
    </submittedName>
</protein>
<sequence length="84" mass="9801">MMQELDCCIHSLLFVALLKLFLYCGKILNSIHFIRHVFPYTSKGTSVPEFDSYDDKTYFVCYLINVSRWRLALMGTRSAVNLNK</sequence>
<dbReference type="AlphaFoldDB" id="A0AAN9F0B5"/>
<organism evidence="1 2">
    <name type="scientific">Crotalaria pallida</name>
    <name type="common">Smooth rattlebox</name>
    <name type="synonym">Crotalaria striata</name>
    <dbReference type="NCBI Taxonomy" id="3830"/>
    <lineage>
        <taxon>Eukaryota</taxon>
        <taxon>Viridiplantae</taxon>
        <taxon>Streptophyta</taxon>
        <taxon>Embryophyta</taxon>
        <taxon>Tracheophyta</taxon>
        <taxon>Spermatophyta</taxon>
        <taxon>Magnoliopsida</taxon>
        <taxon>eudicotyledons</taxon>
        <taxon>Gunneridae</taxon>
        <taxon>Pentapetalae</taxon>
        <taxon>rosids</taxon>
        <taxon>fabids</taxon>
        <taxon>Fabales</taxon>
        <taxon>Fabaceae</taxon>
        <taxon>Papilionoideae</taxon>
        <taxon>50 kb inversion clade</taxon>
        <taxon>genistoids sensu lato</taxon>
        <taxon>core genistoids</taxon>
        <taxon>Crotalarieae</taxon>
        <taxon>Crotalaria</taxon>
    </lineage>
</organism>
<proteinExistence type="predicted"/>
<reference evidence="1 2" key="1">
    <citation type="submission" date="2024-01" db="EMBL/GenBank/DDBJ databases">
        <title>The genomes of 5 underutilized Papilionoideae crops provide insights into root nodulation and disease resistanc.</title>
        <authorList>
            <person name="Yuan L."/>
        </authorList>
    </citation>
    <scope>NUCLEOTIDE SEQUENCE [LARGE SCALE GENOMIC DNA]</scope>
    <source>
        <strain evidence="1">ZHUSHIDOU_FW_LH</strain>
        <tissue evidence="1">Leaf</tissue>
    </source>
</reference>
<accession>A0AAN9F0B5</accession>
<dbReference type="Proteomes" id="UP001372338">
    <property type="component" value="Unassembled WGS sequence"/>
</dbReference>
<dbReference type="EMBL" id="JAYWIO010000004">
    <property type="protein sequence ID" value="KAK7267239.1"/>
    <property type="molecule type" value="Genomic_DNA"/>
</dbReference>
<evidence type="ECO:0000313" key="2">
    <source>
        <dbReference type="Proteomes" id="UP001372338"/>
    </source>
</evidence>